<keyword evidence="3" id="KW-1185">Reference proteome</keyword>
<dbReference type="InterPro" id="IPR007712">
    <property type="entry name" value="RelE/ParE_toxin"/>
</dbReference>
<keyword evidence="1" id="KW-1277">Toxin-antitoxin system</keyword>
<gene>
    <name evidence="2" type="ORF">BHE75_02038</name>
</gene>
<dbReference type="Gene3D" id="3.30.2310.20">
    <property type="entry name" value="RelE-like"/>
    <property type="match status" value="1"/>
</dbReference>
<name>A0A1S1HCV6_9SPHN</name>
<evidence type="ECO:0000313" key="2">
    <source>
        <dbReference type="EMBL" id="OHT20044.1"/>
    </source>
</evidence>
<dbReference type="Pfam" id="PF05016">
    <property type="entry name" value="ParE_toxin"/>
    <property type="match status" value="1"/>
</dbReference>
<dbReference type="Proteomes" id="UP000179467">
    <property type="component" value="Unassembled WGS sequence"/>
</dbReference>
<dbReference type="EMBL" id="MIPT01000001">
    <property type="protein sequence ID" value="OHT20044.1"/>
    <property type="molecule type" value="Genomic_DNA"/>
</dbReference>
<dbReference type="OrthoDB" id="7173315at2"/>
<comment type="caution">
    <text evidence="2">The sequence shown here is derived from an EMBL/GenBank/DDBJ whole genome shotgun (WGS) entry which is preliminary data.</text>
</comment>
<evidence type="ECO:0000313" key="3">
    <source>
        <dbReference type="Proteomes" id="UP000179467"/>
    </source>
</evidence>
<reference evidence="2 3" key="1">
    <citation type="submission" date="2016-09" db="EMBL/GenBank/DDBJ databases">
        <title>Metabolic pathway, cell adaptation mechanisms and a novel monoxygenase revealed through proteogenomic-transcription analysis of a Sphingomonas haloaromaticamans strain degrading the fungicide ortho-phenylphenol.</title>
        <authorList>
            <person name="Perruchon C."/>
            <person name="Papadopoulou E.S."/>
            <person name="Rousidou C."/>
            <person name="Vasileiadis S."/>
            <person name="Tanou G."/>
            <person name="Amoutzias G."/>
            <person name="Molassiotis A."/>
            <person name="Karpouzas D.G."/>
        </authorList>
    </citation>
    <scope>NUCLEOTIDE SEQUENCE [LARGE SCALE GENOMIC DNA]</scope>
    <source>
        <strain evidence="2 3">P3</strain>
    </source>
</reference>
<sequence length="104" mass="12230">MSKFRVQSAAGHRLDEIYLHTLDAWGEAQADSYIRGLFDRFTAIAERRFPWRPIPAEFGVDGFVCRYERHVIYWKLLEDGTVGIVTVLHERMHQIERFQDDFGA</sequence>
<proteinExistence type="predicted"/>
<evidence type="ECO:0000256" key="1">
    <source>
        <dbReference type="ARBA" id="ARBA00022649"/>
    </source>
</evidence>
<dbReference type="RefSeq" id="WP_015460422.1">
    <property type="nucleotide sequence ID" value="NZ_MIPT01000001.1"/>
</dbReference>
<accession>A0A1S1HCV6</accession>
<dbReference type="AlphaFoldDB" id="A0A1S1HCV6"/>
<organism evidence="2 3">
    <name type="scientific">Edaphosphingomonas haloaromaticamans</name>
    <dbReference type="NCBI Taxonomy" id="653954"/>
    <lineage>
        <taxon>Bacteria</taxon>
        <taxon>Pseudomonadati</taxon>
        <taxon>Pseudomonadota</taxon>
        <taxon>Alphaproteobacteria</taxon>
        <taxon>Sphingomonadales</taxon>
        <taxon>Rhizorhabdaceae</taxon>
        <taxon>Edaphosphingomonas</taxon>
    </lineage>
</organism>
<dbReference type="InterPro" id="IPR035093">
    <property type="entry name" value="RelE/ParE_toxin_dom_sf"/>
</dbReference>
<protein>
    <submittedName>
        <fullName evidence="2">Plasmid stabilization system protein</fullName>
    </submittedName>
</protein>